<protein>
    <submittedName>
        <fullName evidence="2">Uncharacterized protein</fullName>
    </submittedName>
</protein>
<feature type="transmembrane region" description="Helical" evidence="1">
    <location>
        <begin position="58"/>
        <end position="76"/>
    </location>
</feature>
<dbReference type="RefSeq" id="WP_021721959.1">
    <property type="nucleotide sequence ID" value="NZ_CBLU010000005.1"/>
</dbReference>
<dbReference type="AlphaFoldDB" id="S6F4K9"/>
<accession>S6F4K9</accession>
<keyword evidence="1" id="KW-1133">Transmembrane helix</keyword>
<evidence type="ECO:0000256" key="1">
    <source>
        <dbReference type="SAM" id="Phobius"/>
    </source>
</evidence>
<evidence type="ECO:0000313" key="3">
    <source>
        <dbReference type="Proteomes" id="UP000015361"/>
    </source>
</evidence>
<organism evidence="2 3">
    <name type="scientific">Lactococcus lactis subsp. lactis A12</name>
    <dbReference type="NCBI Taxonomy" id="1137134"/>
    <lineage>
        <taxon>Bacteria</taxon>
        <taxon>Bacillati</taxon>
        <taxon>Bacillota</taxon>
        <taxon>Bacilli</taxon>
        <taxon>Lactobacillales</taxon>
        <taxon>Streptococcaceae</taxon>
        <taxon>Lactococcus</taxon>
    </lineage>
</organism>
<evidence type="ECO:0000313" key="2">
    <source>
        <dbReference type="EMBL" id="CDG03739.1"/>
    </source>
</evidence>
<name>S6F4K9_LACLL</name>
<keyword evidence="1" id="KW-0812">Transmembrane</keyword>
<sequence>MNATSIITQIQHQAPNIIAIVAAIYMFAHWKAGKWIDILSTFLIAVVIYCLATGKNVWGFGLSLLNAILGIFGWHIG</sequence>
<proteinExistence type="predicted"/>
<reference evidence="2 3" key="1">
    <citation type="journal article" date="2013" name="Appl. Environ. Microbiol.">
        <title>The Carbohydrate Metabolism Signature of Lactococcus lactis Strain A12 Reveals Its Sourdough Ecosystem Origin.</title>
        <authorList>
            <person name="Passerini D."/>
            <person name="Coddeville M."/>
            <person name="Le Bourgeois P."/>
            <person name="Loubiere P."/>
            <person name="Ritzenthaler P."/>
            <person name="Fontagne-Faucher C."/>
            <person name="Daveran-Mingot M.L."/>
            <person name="Cocaign-Bousquet M."/>
        </authorList>
    </citation>
    <scope>NUCLEOTIDE SEQUENCE [LARGE SCALE GENOMIC DNA]</scope>
    <source>
        <strain evidence="2 3">A12</strain>
    </source>
</reference>
<dbReference type="Proteomes" id="UP000015361">
    <property type="component" value="Unassembled WGS sequence"/>
</dbReference>
<dbReference type="EMBL" id="CBLU010000005">
    <property type="protein sequence ID" value="CDG03739.1"/>
    <property type="molecule type" value="Genomic_DNA"/>
</dbReference>
<keyword evidence="1" id="KW-0472">Membrane</keyword>
<comment type="caution">
    <text evidence="2">The sequence shown here is derived from an EMBL/GenBank/DDBJ whole genome shotgun (WGS) entry which is preliminary data.</text>
</comment>
<feature type="transmembrane region" description="Helical" evidence="1">
    <location>
        <begin position="35"/>
        <end position="52"/>
    </location>
</feature>
<gene>
    <name evidence="2" type="ORF">O9U_11325</name>
</gene>
<feature type="transmembrane region" description="Helical" evidence="1">
    <location>
        <begin position="12"/>
        <end position="28"/>
    </location>
</feature>